<dbReference type="Proteomes" id="UP000023152">
    <property type="component" value="Unassembled WGS sequence"/>
</dbReference>
<accession>X6LRZ0</accession>
<sequence>MIPSSEQNNSSEQKEGQKRPLHVNNQSPTLAIEQLESLNCMQVVEMNNQKEEKQDNNNEHKCQSEKNSAMVVQRVLINESRTKDSISTCLLNNSCPRIHIVLSSMAEHVVSVVKFLNIKQLEN</sequence>
<organism evidence="2 3">
    <name type="scientific">Reticulomyxa filosa</name>
    <dbReference type="NCBI Taxonomy" id="46433"/>
    <lineage>
        <taxon>Eukaryota</taxon>
        <taxon>Sar</taxon>
        <taxon>Rhizaria</taxon>
        <taxon>Retaria</taxon>
        <taxon>Foraminifera</taxon>
        <taxon>Monothalamids</taxon>
        <taxon>Reticulomyxidae</taxon>
        <taxon>Reticulomyxa</taxon>
    </lineage>
</organism>
<gene>
    <name evidence="2" type="ORF">RFI_33023</name>
</gene>
<evidence type="ECO:0000313" key="3">
    <source>
        <dbReference type="Proteomes" id="UP000023152"/>
    </source>
</evidence>
<reference evidence="2 3" key="1">
    <citation type="journal article" date="2013" name="Curr. Biol.">
        <title>The Genome of the Foraminiferan Reticulomyxa filosa.</title>
        <authorList>
            <person name="Glockner G."/>
            <person name="Hulsmann N."/>
            <person name="Schleicher M."/>
            <person name="Noegel A.A."/>
            <person name="Eichinger L."/>
            <person name="Gallinger C."/>
            <person name="Pawlowski J."/>
            <person name="Sierra R."/>
            <person name="Euteneuer U."/>
            <person name="Pillet L."/>
            <person name="Moustafa A."/>
            <person name="Platzer M."/>
            <person name="Groth M."/>
            <person name="Szafranski K."/>
            <person name="Schliwa M."/>
        </authorList>
    </citation>
    <scope>NUCLEOTIDE SEQUENCE [LARGE SCALE GENOMIC DNA]</scope>
</reference>
<dbReference type="AlphaFoldDB" id="X6LRZ0"/>
<comment type="caution">
    <text evidence="2">The sequence shown here is derived from an EMBL/GenBank/DDBJ whole genome shotgun (WGS) entry which is preliminary data.</text>
</comment>
<dbReference type="EMBL" id="ASPP01029436">
    <property type="protein sequence ID" value="ETO04374.1"/>
    <property type="molecule type" value="Genomic_DNA"/>
</dbReference>
<feature type="compositionally biased region" description="Low complexity" evidence="1">
    <location>
        <begin position="1"/>
        <end position="11"/>
    </location>
</feature>
<protein>
    <submittedName>
        <fullName evidence="2">Uncharacterized protein</fullName>
    </submittedName>
</protein>
<evidence type="ECO:0000313" key="2">
    <source>
        <dbReference type="EMBL" id="ETO04374.1"/>
    </source>
</evidence>
<feature type="region of interest" description="Disordered" evidence="1">
    <location>
        <begin position="1"/>
        <end position="28"/>
    </location>
</feature>
<evidence type="ECO:0000256" key="1">
    <source>
        <dbReference type="SAM" id="MobiDB-lite"/>
    </source>
</evidence>
<name>X6LRZ0_RETFI</name>
<keyword evidence="3" id="KW-1185">Reference proteome</keyword>
<proteinExistence type="predicted"/>